<dbReference type="GO" id="GO:0016020">
    <property type="term" value="C:membrane"/>
    <property type="evidence" value="ECO:0007669"/>
    <property type="project" value="InterPro"/>
</dbReference>
<keyword evidence="6" id="KW-0378">Hydrolase</keyword>
<dbReference type="FunFam" id="3.10.250.10:FF:000002">
    <property type="entry name" value="Scavenger receptor cysteine-rich type 1 protein M130"/>
    <property type="match status" value="5"/>
</dbReference>
<evidence type="ECO:0000313" key="13">
    <source>
        <dbReference type="Ensembl" id="ENSOABP00000060325.1"/>
    </source>
</evidence>
<feature type="domain" description="SRCR" evidence="12">
    <location>
        <begin position="126"/>
        <end position="227"/>
    </location>
</feature>
<evidence type="ECO:0000256" key="10">
    <source>
        <dbReference type="SAM" id="SignalP"/>
    </source>
</evidence>
<feature type="chain" id="PRO_5044188694" description="Deleted in malignant brain tumors 1 protein-like" evidence="10">
    <location>
        <begin position="22"/>
        <end position="1157"/>
    </location>
</feature>
<feature type="domain" description="SRCR" evidence="12">
    <location>
        <begin position="644"/>
        <end position="745"/>
    </location>
</feature>
<dbReference type="Pfam" id="PF00089">
    <property type="entry name" value="Trypsin"/>
    <property type="match status" value="1"/>
</dbReference>
<feature type="domain" description="Peptidase S1" evidence="11">
    <location>
        <begin position="846"/>
        <end position="1077"/>
    </location>
</feature>
<comment type="subcellular location">
    <subcellularLocation>
        <location evidence="1">Secreted</location>
    </subcellularLocation>
</comment>
<feature type="disulfide bond" evidence="9">
    <location>
        <begin position="372"/>
        <end position="433"/>
    </location>
</feature>
<dbReference type="CDD" id="cd00190">
    <property type="entry name" value="Tryp_SPc"/>
    <property type="match status" value="1"/>
</dbReference>
<dbReference type="SMART" id="SM00020">
    <property type="entry name" value="Tryp_SPc"/>
    <property type="match status" value="1"/>
</dbReference>
<keyword evidence="2" id="KW-0964">Secreted</keyword>
<dbReference type="SUPFAM" id="SSF56487">
    <property type="entry name" value="SRCR-like"/>
    <property type="match status" value="8"/>
</dbReference>
<feature type="disulfide bond" evidence="9">
    <location>
        <begin position="476"/>
        <end position="537"/>
    </location>
</feature>
<feature type="domain" description="SRCR" evidence="12">
    <location>
        <begin position="333"/>
        <end position="434"/>
    </location>
</feature>
<feature type="disulfide bond" evidence="9">
    <location>
        <begin position="92"/>
        <end position="102"/>
    </location>
</feature>
<evidence type="ECO:0000256" key="8">
    <source>
        <dbReference type="ARBA" id="ARBA00023180"/>
    </source>
</evidence>
<feature type="disulfide bond" evidence="9">
    <location>
        <begin position="683"/>
        <end position="744"/>
    </location>
</feature>
<dbReference type="PANTHER" id="PTHR19331">
    <property type="entry name" value="SCAVENGER RECEPTOR DOMAIN-CONTAINING"/>
    <property type="match status" value="1"/>
</dbReference>
<dbReference type="GO" id="GO:0006508">
    <property type="term" value="P:proteolysis"/>
    <property type="evidence" value="ECO:0007669"/>
    <property type="project" value="UniProtKB-KW"/>
</dbReference>
<dbReference type="Ensembl" id="ENSOABT00000074480.1">
    <property type="protein sequence ID" value="ENSOABP00000060325.1"/>
    <property type="gene ID" value="ENSOABG00000037626.1"/>
</dbReference>
<keyword evidence="14" id="KW-1185">Reference proteome</keyword>
<dbReference type="InterPro" id="IPR043504">
    <property type="entry name" value="Peptidase_S1_PA_chymotrypsin"/>
</dbReference>
<dbReference type="PROSITE" id="PS50240">
    <property type="entry name" value="TRYPSIN_DOM"/>
    <property type="match status" value="1"/>
</dbReference>
<feature type="domain" description="SRCR" evidence="12">
    <location>
        <begin position="748"/>
        <end position="849"/>
    </location>
</feature>
<evidence type="ECO:0008006" key="15">
    <source>
        <dbReference type="Google" id="ProtNLM"/>
    </source>
</evidence>
<feature type="domain" description="SRCR" evidence="12">
    <location>
        <begin position="22"/>
        <end position="123"/>
    </location>
</feature>
<feature type="disulfide bond" evidence="9">
    <location>
        <begin position="578"/>
        <end position="639"/>
    </location>
</feature>
<feature type="disulfide bond" evidence="9">
    <location>
        <begin position="565"/>
        <end position="629"/>
    </location>
</feature>
<evidence type="ECO:0000313" key="14">
    <source>
        <dbReference type="Proteomes" id="UP000472276"/>
    </source>
</evidence>
<dbReference type="SUPFAM" id="SSF50494">
    <property type="entry name" value="Trypsin-like serine proteases"/>
    <property type="match status" value="1"/>
</dbReference>
<dbReference type="InterPro" id="IPR001314">
    <property type="entry name" value="Peptidase_S1A"/>
</dbReference>
<feature type="disulfide bond" evidence="9">
    <location>
        <begin position="48"/>
        <end position="112"/>
    </location>
</feature>
<dbReference type="Gene3D" id="2.40.10.10">
    <property type="entry name" value="Trypsin-like serine proteases"/>
    <property type="match status" value="1"/>
</dbReference>
<dbReference type="InterPro" id="IPR036772">
    <property type="entry name" value="SRCR-like_dom_sf"/>
</dbReference>
<proteinExistence type="predicted"/>
<evidence type="ECO:0000256" key="6">
    <source>
        <dbReference type="ARBA" id="ARBA00022801"/>
    </source>
</evidence>
<keyword evidence="8" id="KW-0325">Glycoprotein</keyword>
<dbReference type="FunFam" id="2.40.10.10:FF:000024">
    <property type="entry name" value="Serine protease 53"/>
    <property type="match status" value="1"/>
</dbReference>
<dbReference type="InterPro" id="IPR001190">
    <property type="entry name" value="SRCR"/>
</dbReference>
<organism evidence="13 14">
    <name type="scientific">Oreochromis aureus</name>
    <name type="common">Israeli tilapia</name>
    <name type="synonym">Chromis aureus</name>
    <dbReference type="NCBI Taxonomy" id="47969"/>
    <lineage>
        <taxon>Eukaryota</taxon>
        <taxon>Metazoa</taxon>
        <taxon>Chordata</taxon>
        <taxon>Craniata</taxon>
        <taxon>Vertebrata</taxon>
        <taxon>Euteleostomi</taxon>
        <taxon>Actinopterygii</taxon>
        <taxon>Neopterygii</taxon>
        <taxon>Teleostei</taxon>
        <taxon>Neoteleostei</taxon>
        <taxon>Acanthomorphata</taxon>
        <taxon>Ovalentaria</taxon>
        <taxon>Cichlomorphae</taxon>
        <taxon>Cichliformes</taxon>
        <taxon>Cichlidae</taxon>
        <taxon>African cichlids</taxon>
        <taxon>Pseudocrenilabrinae</taxon>
        <taxon>Oreochromini</taxon>
        <taxon>Oreochromis</taxon>
    </lineage>
</organism>
<reference evidence="14" key="1">
    <citation type="submission" date="2020-03" db="EMBL/GenBank/DDBJ databases">
        <title>Evolution of repeat sequences and sex chromosomes of tilapia species revealed by chromosome-level genomes.</title>
        <authorList>
            <person name="Xu L."/>
            <person name="Tao W."/>
            <person name="Wang D."/>
            <person name="Zhou Q."/>
        </authorList>
    </citation>
    <scope>NUCLEOTIDE SEQUENCE [LARGE SCALE GENOMIC DNA]</scope>
    <source>
        <strain evidence="14">Israel</strain>
    </source>
</reference>
<feature type="domain" description="SRCR" evidence="12">
    <location>
        <begin position="230"/>
        <end position="329"/>
    </location>
</feature>
<keyword evidence="3" id="KW-0645">Protease</keyword>
<accession>A0AAZ1WY38</accession>
<keyword evidence="7 9" id="KW-1015">Disulfide bond</keyword>
<reference evidence="13" key="3">
    <citation type="submission" date="2025-09" db="UniProtKB">
        <authorList>
            <consortium name="Ensembl"/>
        </authorList>
    </citation>
    <scope>IDENTIFICATION</scope>
</reference>
<feature type="disulfide bond" evidence="9">
    <location>
        <begin position="267"/>
        <end position="328"/>
    </location>
</feature>
<dbReference type="GO" id="GO:0004252">
    <property type="term" value="F:serine-type endopeptidase activity"/>
    <property type="evidence" value="ECO:0007669"/>
    <property type="project" value="InterPro"/>
</dbReference>
<feature type="disulfide bond" evidence="9">
    <location>
        <begin position="818"/>
        <end position="828"/>
    </location>
</feature>
<comment type="caution">
    <text evidence="9">Lacks conserved residue(s) required for the propagation of feature annotation.</text>
</comment>
<feature type="domain" description="SRCR" evidence="12">
    <location>
        <begin position="541"/>
        <end position="640"/>
    </location>
</feature>
<feature type="disulfide bond" evidence="9">
    <location>
        <begin position="61"/>
        <end position="122"/>
    </location>
</feature>
<evidence type="ECO:0000259" key="11">
    <source>
        <dbReference type="PROSITE" id="PS50240"/>
    </source>
</evidence>
<feature type="disulfide bond" evidence="9">
    <location>
        <begin position="359"/>
        <end position="423"/>
    </location>
</feature>
<dbReference type="SMART" id="SM00202">
    <property type="entry name" value="SR"/>
    <property type="match status" value="8"/>
</dbReference>
<evidence type="ECO:0000259" key="12">
    <source>
        <dbReference type="PROSITE" id="PS50287"/>
    </source>
</evidence>
<dbReference type="PRINTS" id="PR00722">
    <property type="entry name" value="CHYMOTRYPSIN"/>
</dbReference>
<reference evidence="13" key="2">
    <citation type="submission" date="2025-08" db="UniProtKB">
        <authorList>
            <consortium name="Ensembl"/>
        </authorList>
    </citation>
    <scope>IDENTIFICATION</scope>
</reference>
<dbReference type="Gene3D" id="3.10.250.10">
    <property type="entry name" value="SRCR-like domain"/>
    <property type="match status" value="8"/>
</dbReference>
<gene>
    <name evidence="13" type="primary">DMBT1</name>
</gene>
<dbReference type="FunFam" id="3.10.250.10:FF:000009">
    <property type="entry name" value="WC1"/>
    <property type="match status" value="3"/>
</dbReference>
<dbReference type="PROSITE" id="PS50287">
    <property type="entry name" value="SRCR_2"/>
    <property type="match status" value="8"/>
</dbReference>
<feature type="signal peptide" evidence="10">
    <location>
        <begin position="1"/>
        <end position="21"/>
    </location>
</feature>
<evidence type="ECO:0000256" key="2">
    <source>
        <dbReference type="ARBA" id="ARBA00022525"/>
    </source>
</evidence>
<feature type="disulfide bond" evidence="9">
    <location>
        <begin position="254"/>
        <end position="318"/>
    </location>
</feature>
<protein>
    <recommendedName>
        <fullName evidence="15">Deleted in malignant brain tumors 1 protein-like</fullName>
    </recommendedName>
</protein>
<dbReference type="InterPro" id="IPR001254">
    <property type="entry name" value="Trypsin_dom"/>
</dbReference>
<keyword evidence="5" id="KW-0677">Repeat</keyword>
<dbReference type="Proteomes" id="UP000472276">
    <property type="component" value="Unassembled WGS sequence"/>
</dbReference>
<evidence type="ECO:0000256" key="3">
    <source>
        <dbReference type="ARBA" id="ARBA00022670"/>
    </source>
</evidence>
<dbReference type="Pfam" id="PF00530">
    <property type="entry name" value="SRCR"/>
    <property type="match status" value="8"/>
</dbReference>
<feature type="disulfide bond" evidence="9">
    <location>
        <begin position="298"/>
        <end position="308"/>
    </location>
</feature>
<dbReference type="PRINTS" id="PR00258">
    <property type="entry name" value="SPERACTRCPTR"/>
</dbReference>
<name>A0AAZ1WY38_OREAU</name>
<feature type="disulfide bond" evidence="9">
    <location>
        <begin position="196"/>
        <end position="206"/>
    </location>
</feature>
<evidence type="ECO:0000256" key="7">
    <source>
        <dbReference type="ARBA" id="ARBA00023157"/>
    </source>
</evidence>
<evidence type="ECO:0000256" key="9">
    <source>
        <dbReference type="PROSITE-ProRule" id="PRU00196"/>
    </source>
</evidence>
<feature type="disulfide bond" evidence="9">
    <location>
        <begin position="609"/>
        <end position="619"/>
    </location>
</feature>
<dbReference type="PANTHER" id="PTHR19331:SF22">
    <property type="entry name" value="DELETED IN MALIGNANT BRAIN TUMORS 1 PROTEIN"/>
    <property type="match status" value="1"/>
</dbReference>
<evidence type="ECO:0000256" key="5">
    <source>
        <dbReference type="ARBA" id="ARBA00022737"/>
    </source>
</evidence>
<feature type="disulfide bond" evidence="9">
    <location>
        <begin position="507"/>
        <end position="517"/>
    </location>
</feature>
<keyword evidence="4 10" id="KW-0732">Signal</keyword>
<sequence length="1157" mass="123699">MALQQLVCNLMILLFCKGTLTIRLTGSGSTRCSGRVEVYHDNIWGTVCDDGWDLNDAEVVCRQLNCGSALEAPPSAHFGAGTGQIWLDHVTCSGSESSLTECQHSGFGSNTCEHGQDAAVICSDLIRLAGSGSTRCSGRVEIFHNNIWGTISDYNWNLNDAEVVCRQLNCGSALQAPRTAHFGAGTGQIWLSDVTCSGNEGSLTECQHSGWGNNYYGHYYDVGVICSGLIRLAGSTRCSGRVEVYHNNSWGTVCDDGWDLNDAEVVCRQLNCGSALKVPTSAHFGAGTGQIWLDHVTCSGNESSLTECQHSGFGSNTCERGQDAAVICSAVSVILTGSGSTRCSGRVEVYHNNSWGTVCDDGWDLNDAEVVCRQLNCGSALEAPPSAHFGAGTGQIWLDHVTCSGSESSLTECQHSGFGSNTCEHGQDAAVICSDLIRLAGSGSTRCSGRVEIFHNNIWGTISDYNWNLNDAEVVCRQLNCGSALGNPQFDHFGAATGQIWLSAVTCSGNEGSLTECQHSGWGNNYYGHYDDVGVICSGMIRLADSTRCSGRVEVYHNNSWGTVCDDGWDLNDAEVVCREFNCGSALKVPTSAHFGAGTGKIWLDHVTCSGNESSLTECQHSGFGSNTCERGQDAAVICSAVSVILTGSGSTRCSGRVEVYHNNSWGTVCDDGWDLNDVEVVCRELNCGSALEAPRSAHFGAGTGQIWLDHVTCSGNESSLTECQHSGFGSNTCEHGQDAAVICSDLIRLAGSGSTRCSGRVEIFHNNIWGTISDYNWNLNDAEVVCRQLKCGSALGNPRFGHFGAATGQIWLSDVTCSGNESSLTECQHSGWGNNYYEDYYDVGVICSACGRAVENSGSGPWQVSINHNGQFWCGGSLITNQWVLTAASCISHNLTEVHLSCHTQSDLTSGEVSLTVEDIICHPAFNNSTYENDICLLKLSAPVTFTDYIQPICLASQNSTFYNGTSSWVTDFSETGNSSFPNILQEVNAPVVGNNECQCYYEGDKAITENMICAMLQARKDSCQGNPGGPLMTKTGFAWVQSGVVSTDDGCAQPVRPAVFTRVSEYQNWISDTVTGMKPNFVTFTSPGTDNDLYFTCPTLSPPTVPTTVPSTVLTTSSTDDSVFDSGENLTHFTHFASLSLFAVLLHVVVTSSGM</sequence>
<dbReference type="AlphaFoldDB" id="A0AAZ1WY38"/>
<feature type="disulfide bond" evidence="9">
    <location>
        <begin position="165"/>
        <end position="226"/>
    </location>
</feature>
<dbReference type="InterPro" id="IPR009003">
    <property type="entry name" value="Peptidase_S1_PA"/>
</dbReference>
<feature type="disulfide bond" evidence="9">
    <location>
        <begin position="670"/>
        <end position="734"/>
    </location>
</feature>
<feature type="domain" description="SRCR" evidence="12">
    <location>
        <begin position="437"/>
        <end position="538"/>
    </location>
</feature>
<evidence type="ECO:0000256" key="1">
    <source>
        <dbReference type="ARBA" id="ARBA00004613"/>
    </source>
</evidence>
<evidence type="ECO:0000256" key="4">
    <source>
        <dbReference type="ARBA" id="ARBA00022729"/>
    </source>
</evidence>
<feature type="disulfide bond" evidence="9">
    <location>
        <begin position="403"/>
        <end position="413"/>
    </location>
</feature>
<feature type="disulfide bond" evidence="9">
    <location>
        <begin position="787"/>
        <end position="848"/>
    </location>
</feature>
<feature type="disulfide bond" evidence="9">
    <location>
        <begin position="714"/>
        <end position="724"/>
    </location>
</feature>